<keyword evidence="7" id="KW-1185">Reference proteome</keyword>
<dbReference type="GO" id="GO:0005737">
    <property type="term" value="C:cytoplasm"/>
    <property type="evidence" value="ECO:0007669"/>
    <property type="project" value="UniProtKB-SubCell"/>
</dbReference>
<evidence type="ECO:0000256" key="3">
    <source>
        <dbReference type="ARBA" id="ARBA00022490"/>
    </source>
</evidence>
<evidence type="ECO:0000256" key="4">
    <source>
        <dbReference type="ARBA" id="ARBA00022737"/>
    </source>
</evidence>
<organism evidence="6 7">
    <name type="scientific">Escallonia herrerae</name>
    <dbReference type="NCBI Taxonomy" id="1293975"/>
    <lineage>
        <taxon>Eukaryota</taxon>
        <taxon>Viridiplantae</taxon>
        <taxon>Streptophyta</taxon>
        <taxon>Embryophyta</taxon>
        <taxon>Tracheophyta</taxon>
        <taxon>Spermatophyta</taxon>
        <taxon>Magnoliopsida</taxon>
        <taxon>eudicotyledons</taxon>
        <taxon>Gunneridae</taxon>
        <taxon>Pentapetalae</taxon>
        <taxon>asterids</taxon>
        <taxon>campanulids</taxon>
        <taxon>Escalloniales</taxon>
        <taxon>Escalloniaceae</taxon>
        <taxon>Escallonia</taxon>
    </lineage>
</organism>
<dbReference type="Pfam" id="PF02985">
    <property type="entry name" value="HEAT"/>
    <property type="match status" value="1"/>
</dbReference>
<dbReference type="EMBL" id="JAVXUP010002905">
    <property type="protein sequence ID" value="KAK3000875.1"/>
    <property type="molecule type" value="Genomic_DNA"/>
</dbReference>
<evidence type="ECO:0000256" key="5">
    <source>
        <dbReference type="ARBA" id="ARBA00022927"/>
    </source>
</evidence>
<keyword evidence="2" id="KW-0813">Transport</keyword>
<dbReference type="GO" id="GO:0005634">
    <property type="term" value="C:nucleus"/>
    <property type="evidence" value="ECO:0007669"/>
    <property type="project" value="UniProtKB-SubCell"/>
</dbReference>
<dbReference type="PANTHER" id="PTHR10527">
    <property type="entry name" value="IMPORTIN BETA"/>
    <property type="match status" value="1"/>
</dbReference>
<evidence type="ECO:0000313" key="7">
    <source>
        <dbReference type="Proteomes" id="UP001188597"/>
    </source>
</evidence>
<proteinExistence type="predicted"/>
<evidence type="ECO:0000313" key="6">
    <source>
        <dbReference type="EMBL" id="KAK3000875.1"/>
    </source>
</evidence>
<dbReference type="AlphaFoldDB" id="A0AA88V5N4"/>
<dbReference type="Gene3D" id="1.25.10.10">
    <property type="entry name" value="Leucine-rich Repeat Variant"/>
    <property type="match status" value="1"/>
</dbReference>
<gene>
    <name evidence="6" type="ORF">RJ639_021105</name>
</gene>
<keyword evidence="3" id="KW-0963">Cytoplasm</keyword>
<evidence type="ECO:0000256" key="2">
    <source>
        <dbReference type="ARBA" id="ARBA00022448"/>
    </source>
</evidence>
<dbReference type="Proteomes" id="UP001188597">
    <property type="component" value="Unassembled WGS sequence"/>
</dbReference>
<comment type="caution">
    <text evidence="6">The sequence shown here is derived from an EMBL/GenBank/DDBJ whole genome shotgun (WGS) entry which is preliminary data.</text>
</comment>
<protein>
    <recommendedName>
        <fullName evidence="8">Transportin 1</fullName>
    </recommendedName>
</protein>
<dbReference type="InterPro" id="IPR016024">
    <property type="entry name" value="ARM-type_fold"/>
</dbReference>
<keyword evidence="5" id="KW-0653">Protein transport</keyword>
<dbReference type="InterPro" id="IPR040122">
    <property type="entry name" value="Importin_beta"/>
</dbReference>
<dbReference type="SUPFAM" id="SSF48371">
    <property type="entry name" value="ARM repeat"/>
    <property type="match status" value="1"/>
</dbReference>
<sequence>VDPVSAGVQYDKEFMVCSLDLLSGLAEGLGSGIESLVSQSNLRDLLLQCCMNDAPDVRQSAFALLGDLARNTPKLKETVSVANNACWAIGELAIKVNQEISPIAMTVISCLVPILQHAEGLNKSLIENSAITLGRLAWVCPELVSQHMEHFMQS</sequence>
<evidence type="ECO:0000256" key="1">
    <source>
        <dbReference type="ARBA" id="ARBA00004496"/>
    </source>
</evidence>
<dbReference type="InterPro" id="IPR000357">
    <property type="entry name" value="HEAT"/>
</dbReference>
<name>A0AA88V5N4_9ASTE</name>
<accession>A0AA88V5N4</accession>
<evidence type="ECO:0008006" key="8">
    <source>
        <dbReference type="Google" id="ProtNLM"/>
    </source>
</evidence>
<reference evidence="6" key="1">
    <citation type="submission" date="2022-12" db="EMBL/GenBank/DDBJ databases">
        <title>Draft genome assemblies for two species of Escallonia (Escalloniales).</title>
        <authorList>
            <person name="Chanderbali A."/>
            <person name="Dervinis C."/>
            <person name="Anghel I."/>
            <person name="Soltis D."/>
            <person name="Soltis P."/>
            <person name="Zapata F."/>
        </authorList>
    </citation>
    <scope>NUCLEOTIDE SEQUENCE</scope>
    <source>
        <strain evidence="6">UCBG64.0493</strain>
        <tissue evidence="6">Leaf</tissue>
    </source>
</reference>
<dbReference type="GO" id="GO:0006606">
    <property type="term" value="P:protein import into nucleus"/>
    <property type="evidence" value="ECO:0007669"/>
    <property type="project" value="InterPro"/>
</dbReference>
<feature type="non-terminal residue" evidence="6">
    <location>
        <position position="154"/>
    </location>
</feature>
<dbReference type="InterPro" id="IPR011989">
    <property type="entry name" value="ARM-like"/>
</dbReference>
<keyword evidence="4" id="KW-0677">Repeat</keyword>
<comment type="subcellular location">
    <subcellularLocation>
        <location evidence="1">Cytoplasm</location>
    </subcellularLocation>
</comment>